<comment type="caution">
    <text evidence="3">The sequence shown here is derived from an EMBL/GenBank/DDBJ whole genome shotgun (WGS) entry which is preliminary data.</text>
</comment>
<feature type="region of interest" description="Disordered" evidence="1">
    <location>
        <begin position="123"/>
        <end position="203"/>
    </location>
</feature>
<feature type="compositionally biased region" description="Basic and acidic residues" evidence="1">
    <location>
        <begin position="165"/>
        <end position="191"/>
    </location>
</feature>
<evidence type="ECO:0000313" key="3">
    <source>
        <dbReference type="EMBL" id="KAF9943868.1"/>
    </source>
</evidence>
<protein>
    <submittedName>
        <fullName evidence="3">Uncharacterized protein</fullName>
    </submittedName>
</protein>
<dbReference type="AlphaFoldDB" id="A0A9P6LTW3"/>
<feature type="non-terminal residue" evidence="3">
    <location>
        <position position="203"/>
    </location>
</feature>
<dbReference type="OrthoDB" id="2417861at2759"/>
<feature type="compositionally biased region" description="Low complexity" evidence="1">
    <location>
        <begin position="192"/>
        <end position="203"/>
    </location>
</feature>
<evidence type="ECO:0000256" key="1">
    <source>
        <dbReference type="SAM" id="MobiDB-lite"/>
    </source>
</evidence>
<keyword evidence="2" id="KW-1133">Transmembrane helix</keyword>
<keyword evidence="2" id="KW-0472">Membrane</keyword>
<sequence length="203" mass="24028">PDGKLWVLGFIVILILIFVSKMSFLSLIEKAHTEINILLLSLNDQDMPEYGVLYRLRPSAHYSSSLSWLSRCIYRLNLGLPRWTVDLTTIDHIDEYSYQDHPASDPHATPEEVVARENELPTYRPKLEDDPQHQEVVLAEARPPKYRDVIVEMETCPQQQPHQEQQQHHQEQHHQEQHHQERRHQEQHHQEQQQQQQQQAPTP</sequence>
<evidence type="ECO:0000256" key="2">
    <source>
        <dbReference type="SAM" id="Phobius"/>
    </source>
</evidence>
<keyword evidence="4" id="KW-1185">Reference proteome</keyword>
<dbReference type="EMBL" id="JAAAHW010008763">
    <property type="protein sequence ID" value="KAF9943868.1"/>
    <property type="molecule type" value="Genomic_DNA"/>
</dbReference>
<dbReference type="Proteomes" id="UP000749646">
    <property type="component" value="Unassembled WGS sequence"/>
</dbReference>
<keyword evidence="2" id="KW-0812">Transmembrane</keyword>
<accession>A0A9P6LTW3</accession>
<name>A0A9P6LTW3_9FUNG</name>
<gene>
    <name evidence="3" type="ORF">BGZ65_000076</name>
</gene>
<evidence type="ECO:0000313" key="4">
    <source>
        <dbReference type="Proteomes" id="UP000749646"/>
    </source>
</evidence>
<proteinExistence type="predicted"/>
<organism evidence="3 4">
    <name type="scientific">Modicella reniformis</name>
    <dbReference type="NCBI Taxonomy" id="1440133"/>
    <lineage>
        <taxon>Eukaryota</taxon>
        <taxon>Fungi</taxon>
        <taxon>Fungi incertae sedis</taxon>
        <taxon>Mucoromycota</taxon>
        <taxon>Mortierellomycotina</taxon>
        <taxon>Mortierellomycetes</taxon>
        <taxon>Mortierellales</taxon>
        <taxon>Mortierellaceae</taxon>
        <taxon>Modicella</taxon>
    </lineage>
</organism>
<feature type="transmembrane region" description="Helical" evidence="2">
    <location>
        <begin position="6"/>
        <end position="28"/>
    </location>
</feature>
<feature type="non-terminal residue" evidence="3">
    <location>
        <position position="1"/>
    </location>
</feature>
<reference evidence="3" key="1">
    <citation type="journal article" date="2020" name="Fungal Divers.">
        <title>Resolving the Mortierellaceae phylogeny through synthesis of multi-gene phylogenetics and phylogenomics.</title>
        <authorList>
            <person name="Vandepol N."/>
            <person name="Liber J."/>
            <person name="Desiro A."/>
            <person name="Na H."/>
            <person name="Kennedy M."/>
            <person name="Barry K."/>
            <person name="Grigoriev I.V."/>
            <person name="Miller A.N."/>
            <person name="O'Donnell K."/>
            <person name="Stajich J.E."/>
            <person name="Bonito G."/>
        </authorList>
    </citation>
    <scope>NUCLEOTIDE SEQUENCE</scope>
    <source>
        <strain evidence="3">MES-2147</strain>
    </source>
</reference>
<feature type="compositionally biased region" description="Basic and acidic residues" evidence="1">
    <location>
        <begin position="123"/>
        <end position="133"/>
    </location>
</feature>